<comment type="caution">
    <text evidence="3">The sequence shown here is derived from an EMBL/GenBank/DDBJ whole genome shotgun (WGS) entry which is preliminary data.</text>
</comment>
<name>A0A7X8XV37_9BACT</name>
<gene>
    <name evidence="3" type="ORF">HGP29_06920</name>
</gene>
<dbReference type="Proteomes" id="UP000585050">
    <property type="component" value="Unassembled WGS sequence"/>
</dbReference>
<evidence type="ECO:0000313" key="4">
    <source>
        <dbReference type="Proteomes" id="UP000585050"/>
    </source>
</evidence>
<feature type="signal peptide" evidence="1">
    <location>
        <begin position="1"/>
        <end position="23"/>
    </location>
</feature>
<accession>A0A7X8XV37</accession>
<keyword evidence="4" id="KW-1185">Reference proteome</keyword>
<evidence type="ECO:0000313" key="3">
    <source>
        <dbReference type="EMBL" id="NLR90931.1"/>
    </source>
</evidence>
<dbReference type="InterPro" id="IPR016187">
    <property type="entry name" value="CTDL_fold"/>
</dbReference>
<keyword evidence="1" id="KW-0732">Signal</keyword>
<dbReference type="SUPFAM" id="SSF56436">
    <property type="entry name" value="C-type lectin-like"/>
    <property type="match status" value="1"/>
</dbReference>
<dbReference type="GO" id="GO:0120147">
    <property type="term" value="F:formylglycine-generating oxidase activity"/>
    <property type="evidence" value="ECO:0007669"/>
    <property type="project" value="TreeGrafter"/>
</dbReference>
<dbReference type="InterPro" id="IPR042095">
    <property type="entry name" value="SUMF_sf"/>
</dbReference>
<dbReference type="PANTHER" id="PTHR23150:SF19">
    <property type="entry name" value="FORMYLGLYCINE-GENERATING ENZYME"/>
    <property type="match status" value="1"/>
</dbReference>
<feature type="chain" id="PRO_5030619059" evidence="1">
    <location>
        <begin position="24"/>
        <end position="262"/>
    </location>
</feature>
<feature type="domain" description="Sulfatase-modifying factor enzyme-like" evidence="2">
    <location>
        <begin position="40"/>
        <end position="260"/>
    </location>
</feature>
<protein>
    <submittedName>
        <fullName evidence="3">Formylglycine-generating enzyme family protein</fullName>
    </submittedName>
</protein>
<dbReference type="InterPro" id="IPR051043">
    <property type="entry name" value="Sulfatase_Mod_Factor_Kinase"/>
</dbReference>
<evidence type="ECO:0000259" key="2">
    <source>
        <dbReference type="Pfam" id="PF03781"/>
    </source>
</evidence>
<organism evidence="3 4">
    <name type="scientific">Flammeovirga agarivorans</name>
    <dbReference type="NCBI Taxonomy" id="2726742"/>
    <lineage>
        <taxon>Bacteria</taxon>
        <taxon>Pseudomonadati</taxon>
        <taxon>Bacteroidota</taxon>
        <taxon>Cytophagia</taxon>
        <taxon>Cytophagales</taxon>
        <taxon>Flammeovirgaceae</taxon>
        <taxon>Flammeovirga</taxon>
    </lineage>
</organism>
<evidence type="ECO:0000256" key="1">
    <source>
        <dbReference type="SAM" id="SignalP"/>
    </source>
</evidence>
<dbReference type="AlphaFoldDB" id="A0A7X8XV37"/>
<dbReference type="Pfam" id="PF03781">
    <property type="entry name" value="FGE-sulfatase"/>
    <property type="match status" value="1"/>
</dbReference>
<dbReference type="PANTHER" id="PTHR23150">
    <property type="entry name" value="SULFATASE MODIFYING FACTOR 1, 2"/>
    <property type="match status" value="1"/>
</dbReference>
<proteinExistence type="predicted"/>
<reference evidence="3 4" key="1">
    <citation type="submission" date="2020-04" db="EMBL/GenBank/DDBJ databases">
        <title>Flammeovirga sp. SR4, a novel species isolated from seawater.</title>
        <authorList>
            <person name="Wang X."/>
        </authorList>
    </citation>
    <scope>NUCLEOTIDE SEQUENCE [LARGE SCALE GENOMIC DNA]</scope>
    <source>
        <strain evidence="3 4">SR4</strain>
    </source>
</reference>
<dbReference type="InterPro" id="IPR005532">
    <property type="entry name" value="SUMF_dom"/>
</dbReference>
<dbReference type="EMBL" id="JABAIL010000002">
    <property type="protein sequence ID" value="NLR90931.1"/>
    <property type="molecule type" value="Genomic_DNA"/>
</dbReference>
<sequence>MILNTSKLLIIALLCFSAFSTNAQKKKKNYTETIDHVSFDMIFVKGGTFEMGDRKGDLQLDTGENPSLPIHDVTISDFFVGKFEVTQQLWETVMGSNPSEHVKGGRPVENVSWNDCQEFIKKLNTLTGNDYRLLTESEWEYVVRGGKKYNKTNLGRENIPERAWILSNSDNTSHTAGTRFPNELGIYDLQGNVWEWVNDYYAVDSYKQAEQTNPQGVQNGKERVYRGGSFLSDENFCRPAYRNYDMPDIKQGFLGLRVARSL</sequence>
<dbReference type="RefSeq" id="WP_168881639.1">
    <property type="nucleotide sequence ID" value="NZ_JABAIL010000002.1"/>
</dbReference>
<dbReference type="Gene3D" id="3.90.1580.10">
    <property type="entry name" value="paralog of FGE (formylglycine-generating enzyme)"/>
    <property type="match status" value="1"/>
</dbReference>